<dbReference type="PATRIC" id="fig|362787.3.peg.1631"/>
<dbReference type="SMART" id="SM00028">
    <property type="entry name" value="TPR"/>
    <property type="match status" value="1"/>
</dbReference>
<evidence type="ECO:0000256" key="3">
    <source>
        <dbReference type="PROSITE-ProRule" id="PRU00339"/>
    </source>
</evidence>
<dbReference type="SUPFAM" id="SSF48452">
    <property type="entry name" value="TPR-like"/>
    <property type="match status" value="1"/>
</dbReference>
<name>A0A0C1JVA3_9BACT</name>
<evidence type="ECO:0000313" key="5">
    <source>
        <dbReference type="Proteomes" id="UP000031465"/>
    </source>
</evidence>
<gene>
    <name evidence="4" type="ORF">DB44_EI00010</name>
</gene>
<dbReference type="PROSITE" id="PS50005">
    <property type="entry name" value="TPR"/>
    <property type="match status" value="1"/>
</dbReference>
<dbReference type="EMBL" id="JSAN01000107">
    <property type="protein sequence ID" value="KIC71187.1"/>
    <property type="molecule type" value="Genomic_DNA"/>
</dbReference>
<evidence type="ECO:0000313" key="4">
    <source>
        <dbReference type="EMBL" id="KIC71187.1"/>
    </source>
</evidence>
<protein>
    <submittedName>
        <fullName evidence="4">Uncharacterized protein</fullName>
    </submittedName>
</protein>
<dbReference type="Gene3D" id="1.25.40.10">
    <property type="entry name" value="Tetratricopeptide repeat domain"/>
    <property type="match status" value="1"/>
</dbReference>
<keyword evidence="1" id="KW-0677">Repeat</keyword>
<dbReference type="Pfam" id="PF07719">
    <property type="entry name" value="TPR_2"/>
    <property type="match status" value="1"/>
</dbReference>
<feature type="repeat" description="TPR" evidence="3">
    <location>
        <begin position="124"/>
        <end position="157"/>
    </location>
</feature>
<organism evidence="4 5">
    <name type="scientific">Candidatus Protochlamydia amoebophila</name>
    <dbReference type="NCBI Taxonomy" id="362787"/>
    <lineage>
        <taxon>Bacteria</taxon>
        <taxon>Pseudomonadati</taxon>
        <taxon>Chlamydiota</taxon>
        <taxon>Chlamydiia</taxon>
        <taxon>Parachlamydiales</taxon>
        <taxon>Parachlamydiaceae</taxon>
        <taxon>Candidatus Protochlamydia</taxon>
    </lineage>
</organism>
<dbReference type="RefSeq" id="WP_039359764.1">
    <property type="nucleotide sequence ID" value="NZ_JSAN01000107.1"/>
</dbReference>
<dbReference type="InterPro" id="IPR019734">
    <property type="entry name" value="TPR_rpt"/>
</dbReference>
<dbReference type="InterPro" id="IPR011990">
    <property type="entry name" value="TPR-like_helical_dom_sf"/>
</dbReference>
<sequence length="223" mass="25703">MNRNNILINESLIDELMKQDDGVNLNSPFPIASQLEARRNYYAQIIELSWFKERIKTGIEALVDENEDFMNVNLTEQIFGTTIPPSTVNHLAIFAIGKRHLETDHFQTSAGIFTVLAMLKPLIPSYWFCLGLSEQNCGNYERAIRSFKTAHDLDKNDLFSSLLEIECWLEQGYDQEAVLRFENIDKQLRNGSHLSANQAISLQALKQKLERKIQQMKNKKILI</sequence>
<reference evidence="4 5" key="1">
    <citation type="journal article" date="2014" name="Mol. Biol. Evol.">
        <title>Massive expansion of Ubiquitination-related gene families within the Chlamydiae.</title>
        <authorList>
            <person name="Domman D."/>
            <person name="Collingro A."/>
            <person name="Lagkouvardos I."/>
            <person name="Gehre L."/>
            <person name="Weinmaier T."/>
            <person name="Rattei T."/>
            <person name="Subtil A."/>
            <person name="Horn M."/>
        </authorList>
    </citation>
    <scope>NUCLEOTIDE SEQUENCE [LARGE SCALE GENOMIC DNA]</scope>
    <source>
        <strain evidence="4 5">EI2</strain>
    </source>
</reference>
<dbReference type="Proteomes" id="UP000031465">
    <property type="component" value="Unassembled WGS sequence"/>
</dbReference>
<dbReference type="InterPro" id="IPR013105">
    <property type="entry name" value="TPR_2"/>
</dbReference>
<evidence type="ECO:0000256" key="1">
    <source>
        <dbReference type="ARBA" id="ARBA00022737"/>
    </source>
</evidence>
<proteinExistence type="predicted"/>
<keyword evidence="2 3" id="KW-0802">TPR repeat</keyword>
<evidence type="ECO:0000256" key="2">
    <source>
        <dbReference type="ARBA" id="ARBA00022803"/>
    </source>
</evidence>
<dbReference type="AlphaFoldDB" id="A0A0C1JVA3"/>
<comment type="caution">
    <text evidence="4">The sequence shown here is derived from an EMBL/GenBank/DDBJ whole genome shotgun (WGS) entry which is preliminary data.</text>
</comment>
<accession>A0A0C1JVA3</accession>